<dbReference type="AlphaFoldDB" id="A0A8J8ND49"/>
<evidence type="ECO:0000313" key="2">
    <source>
        <dbReference type="EMBL" id="TNV72796.1"/>
    </source>
</evidence>
<keyword evidence="3" id="KW-1185">Reference proteome</keyword>
<organism evidence="2 3">
    <name type="scientific">Halteria grandinella</name>
    <dbReference type="NCBI Taxonomy" id="5974"/>
    <lineage>
        <taxon>Eukaryota</taxon>
        <taxon>Sar</taxon>
        <taxon>Alveolata</taxon>
        <taxon>Ciliophora</taxon>
        <taxon>Intramacronucleata</taxon>
        <taxon>Spirotrichea</taxon>
        <taxon>Stichotrichia</taxon>
        <taxon>Sporadotrichida</taxon>
        <taxon>Halteriidae</taxon>
        <taxon>Halteria</taxon>
    </lineage>
</organism>
<sequence>MIQVRFGFFFQCFVIHVALFHAFETRGFVGVFRGGLEGEGGILGDFEVQGALGSRGDLGGKLEKDWISGENLTDCSVGWALSLKQFVLFFVALNRPCSSCSFASASSYFSLAILSLSDSIIFLPIIVSSLRN</sequence>
<comment type="caution">
    <text evidence="2">The sequence shown here is derived from an EMBL/GenBank/DDBJ whole genome shotgun (WGS) entry which is preliminary data.</text>
</comment>
<dbReference type="Proteomes" id="UP000785679">
    <property type="component" value="Unassembled WGS sequence"/>
</dbReference>
<keyword evidence="1" id="KW-0732">Signal</keyword>
<accession>A0A8J8ND49</accession>
<name>A0A8J8ND49_HALGN</name>
<feature type="chain" id="PRO_5035308341" evidence="1">
    <location>
        <begin position="23"/>
        <end position="132"/>
    </location>
</feature>
<gene>
    <name evidence="2" type="ORF">FGO68_gene165</name>
</gene>
<dbReference type="EMBL" id="RRYP01020924">
    <property type="protein sequence ID" value="TNV72796.1"/>
    <property type="molecule type" value="Genomic_DNA"/>
</dbReference>
<feature type="signal peptide" evidence="1">
    <location>
        <begin position="1"/>
        <end position="22"/>
    </location>
</feature>
<evidence type="ECO:0000313" key="3">
    <source>
        <dbReference type="Proteomes" id="UP000785679"/>
    </source>
</evidence>
<proteinExistence type="predicted"/>
<reference evidence="2" key="1">
    <citation type="submission" date="2019-06" db="EMBL/GenBank/DDBJ databases">
        <authorList>
            <person name="Zheng W."/>
        </authorList>
    </citation>
    <scope>NUCLEOTIDE SEQUENCE</scope>
    <source>
        <strain evidence="2">QDHG01</strain>
    </source>
</reference>
<evidence type="ECO:0000256" key="1">
    <source>
        <dbReference type="SAM" id="SignalP"/>
    </source>
</evidence>
<protein>
    <submittedName>
        <fullName evidence="2">Uncharacterized protein</fullName>
    </submittedName>
</protein>